<dbReference type="NCBIfam" id="TIGR01135">
    <property type="entry name" value="glmS"/>
    <property type="match status" value="1"/>
</dbReference>
<gene>
    <name evidence="10 13" type="primary">glmS</name>
    <name evidence="13" type="ORF">CF394_11870</name>
</gene>
<dbReference type="GO" id="GO:0097367">
    <property type="term" value="F:carbohydrate derivative binding"/>
    <property type="evidence" value="ECO:0007669"/>
    <property type="project" value="InterPro"/>
</dbReference>
<keyword evidence="8" id="KW-0677">Repeat</keyword>
<feature type="domain" description="Glutamine amidotransferase type-2" evidence="11">
    <location>
        <begin position="2"/>
        <end position="217"/>
    </location>
</feature>
<dbReference type="Proteomes" id="UP000217065">
    <property type="component" value="Unassembled WGS sequence"/>
</dbReference>
<comment type="subunit">
    <text evidence="10">Homodimer.</text>
</comment>
<evidence type="ECO:0000313" key="13">
    <source>
        <dbReference type="EMBL" id="OZS77345.1"/>
    </source>
</evidence>
<dbReference type="GO" id="GO:0004360">
    <property type="term" value="F:glutamine-fructose-6-phosphate transaminase (isomerizing) activity"/>
    <property type="evidence" value="ECO:0007669"/>
    <property type="project" value="UniProtKB-UniRule"/>
</dbReference>
<dbReference type="PANTHER" id="PTHR10937">
    <property type="entry name" value="GLUCOSAMINE--FRUCTOSE-6-PHOSPHATE AMINOTRANSFERASE, ISOMERIZING"/>
    <property type="match status" value="1"/>
</dbReference>
<feature type="active site" description="Nucleophile; for GATase activity" evidence="10">
    <location>
        <position position="2"/>
    </location>
</feature>
<keyword evidence="5 10" id="KW-0963">Cytoplasm</keyword>
<dbReference type="InterPro" id="IPR017932">
    <property type="entry name" value="GATase_2_dom"/>
</dbReference>
<dbReference type="EMBL" id="NOKQ01000253">
    <property type="protein sequence ID" value="OZS77345.1"/>
    <property type="molecule type" value="Genomic_DNA"/>
</dbReference>
<comment type="function">
    <text evidence="10">Catalyzes the first step in hexosamine metabolism, converting fructose-6P into glucosamine-6P using glutamine as a nitrogen source.</text>
</comment>
<dbReference type="InterPro" id="IPR029055">
    <property type="entry name" value="Ntn_hydrolases_N"/>
</dbReference>
<evidence type="ECO:0000256" key="3">
    <source>
        <dbReference type="ARBA" id="ARBA00012916"/>
    </source>
</evidence>
<keyword evidence="7 10" id="KW-0808">Transferase</keyword>
<dbReference type="InterPro" id="IPR035490">
    <property type="entry name" value="GlmS/FrlB_SIS"/>
</dbReference>
<comment type="caution">
    <text evidence="13">The sequence shown here is derived from an EMBL/GenBank/DDBJ whole genome shotgun (WGS) entry which is preliminary data.</text>
</comment>
<dbReference type="GO" id="GO:0006047">
    <property type="term" value="P:UDP-N-acetylglucosamine metabolic process"/>
    <property type="evidence" value="ECO:0007669"/>
    <property type="project" value="TreeGrafter"/>
</dbReference>
<dbReference type="OrthoDB" id="106547at2"/>
<evidence type="ECO:0000256" key="9">
    <source>
        <dbReference type="ARBA" id="ARBA00022962"/>
    </source>
</evidence>
<evidence type="ECO:0000256" key="4">
    <source>
        <dbReference type="ARBA" id="ARBA00016090"/>
    </source>
</evidence>
<dbReference type="Gene3D" id="3.40.50.10490">
    <property type="entry name" value="Glucose-6-phosphate isomerase like protein, domain 1"/>
    <property type="match status" value="2"/>
</dbReference>
<dbReference type="RefSeq" id="WP_094943908.1">
    <property type="nucleotide sequence ID" value="NZ_NOKQ01000253.1"/>
</dbReference>
<dbReference type="CDD" id="cd00714">
    <property type="entry name" value="GFAT"/>
    <property type="match status" value="1"/>
</dbReference>
<dbReference type="InterPro" id="IPR047084">
    <property type="entry name" value="GFAT_N"/>
</dbReference>
<proteinExistence type="inferred from homology"/>
<dbReference type="InterPro" id="IPR005855">
    <property type="entry name" value="GFAT"/>
</dbReference>
<reference evidence="13 14" key="1">
    <citation type="submission" date="2017-07" db="EMBL/GenBank/DDBJ databases">
        <title>Tetzosporium hominis gen.nov. sp.nov.</title>
        <authorList>
            <person name="Tetz G."/>
            <person name="Tetz V."/>
        </authorList>
    </citation>
    <scope>NUCLEOTIDE SEQUENCE [LARGE SCALE GENOMIC DNA]</scope>
    <source>
        <strain evidence="13 14">VT-49</strain>
    </source>
</reference>
<dbReference type="InterPro" id="IPR001347">
    <property type="entry name" value="SIS_dom"/>
</dbReference>
<evidence type="ECO:0000256" key="6">
    <source>
        <dbReference type="ARBA" id="ARBA00022576"/>
    </source>
</evidence>
<evidence type="ECO:0000256" key="7">
    <source>
        <dbReference type="ARBA" id="ARBA00022679"/>
    </source>
</evidence>
<feature type="domain" description="SIS" evidence="12">
    <location>
        <begin position="283"/>
        <end position="422"/>
    </location>
</feature>
<evidence type="ECO:0000313" key="14">
    <source>
        <dbReference type="Proteomes" id="UP000217065"/>
    </source>
</evidence>
<evidence type="ECO:0000256" key="8">
    <source>
        <dbReference type="ARBA" id="ARBA00022737"/>
    </source>
</evidence>
<dbReference type="InterPro" id="IPR046348">
    <property type="entry name" value="SIS_dom_sf"/>
</dbReference>
<dbReference type="PANTHER" id="PTHR10937:SF0">
    <property type="entry name" value="GLUTAMINE--FRUCTOSE-6-PHOSPHATE TRANSAMINASE (ISOMERIZING)"/>
    <property type="match status" value="1"/>
</dbReference>
<evidence type="ECO:0000256" key="10">
    <source>
        <dbReference type="HAMAP-Rule" id="MF_00164"/>
    </source>
</evidence>
<dbReference type="GO" id="GO:0006002">
    <property type="term" value="P:fructose 6-phosphate metabolic process"/>
    <property type="evidence" value="ECO:0007669"/>
    <property type="project" value="TreeGrafter"/>
</dbReference>
<dbReference type="CDD" id="cd05008">
    <property type="entry name" value="SIS_GlmS_GlmD_1"/>
    <property type="match status" value="1"/>
</dbReference>
<dbReference type="FunFam" id="3.60.20.10:FF:000006">
    <property type="entry name" value="Glutamine--fructose-6-phosphate aminotransferase [isomerizing]"/>
    <property type="match status" value="1"/>
</dbReference>
<dbReference type="GO" id="GO:0006487">
    <property type="term" value="P:protein N-linked glycosylation"/>
    <property type="evidence" value="ECO:0007669"/>
    <property type="project" value="TreeGrafter"/>
</dbReference>
<comment type="catalytic activity">
    <reaction evidence="1 10">
        <text>D-fructose 6-phosphate + L-glutamine = D-glucosamine 6-phosphate + L-glutamate</text>
        <dbReference type="Rhea" id="RHEA:13237"/>
        <dbReference type="ChEBI" id="CHEBI:29985"/>
        <dbReference type="ChEBI" id="CHEBI:58359"/>
        <dbReference type="ChEBI" id="CHEBI:58725"/>
        <dbReference type="ChEBI" id="CHEBI:61527"/>
        <dbReference type="EC" id="2.6.1.16"/>
    </reaction>
</comment>
<dbReference type="PROSITE" id="PS51464">
    <property type="entry name" value="SIS"/>
    <property type="match status" value="2"/>
</dbReference>
<evidence type="ECO:0000256" key="5">
    <source>
        <dbReference type="ARBA" id="ARBA00022490"/>
    </source>
</evidence>
<dbReference type="NCBIfam" id="NF001484">
    <property type="entry name" value="PRK00331.1"/>
    <property type="match status" value="1"/>
</dbReference>
<comment type="subcellular location">
    <subcellularLocation>
        <location evidence="2 10">Cytoplasm</location>
    </subcellularLocation>
</comment>
<evidence type="ECO:0000259" key="12">
    <source>
        <dbReference type="PROSITE" id="PS51464"/>
    </source>
</evidence>
<keyword evidence="14" id="KW-1185">Reference proteome</keyword>
<dbReference type="AlphaFoldDB" id="A0A264W1C5"/>
<dbReference type="HAMAP" id="MF_00164">
    <property type="entry name" value="GlmS"/>
    <property type="match status" value="1"/>
</dbReference>
<dbReference type="Gene3D" id="3.60.20.10">
    <property type="entry name" value="Glutamine Phosphoribosylpyrophosphate, subunit 1, domain 1"/>
    <property type="match status" value="1"/>
</dbReference>
<keyword evidence="9" id="KW-0315">Glutamine amidotransferase</keyword>
<dbReference type="SUPFAM" id="SSF53697">
    <property type="entry name" value="SIS domain"/>
    <property type="match status" value="1"/>
</dbReference>
<dbReference type="GO" id="GO:0005829">
    <property type="term" value="C:cytosol"/>
    <property type="evidence" value="ECO:0007669"/>
    <property type="project" value="TreeGrafter"/>
</dbReference>
<dbReference type="FunFam" id="3.40.50.10490:FF:000022">
    <property type="entry name" value="Glutamine--fructose-6-phosphate aminotransferase [isomerizing]"/>
    <property type="match status" value="1"/>
</dbReference>
<dbReference type="PROSITE" id="PS51278">
    <property type="entry name" value="GATASE_TYPE_2"/>
    <property type="match status" value="1"/>
</dbReference>
<dbReference type="Pfam" id="PF13522">
    <property type="entry name" value="GATase_6"/>
    <property type="match status" value="1"/>
</dbReference>
<keyword evidence="6 10" id="KW-0032">Aminotransferase</keyword>
<dbReference type="Pfam" id="PF01380">
    <property type="entry name" value="SIS"/>
    <property type="match status" value="2"/>
</dbReference>
<dbReference type="EC" id="2.6.1.16" evidence="3 10"/>
<sequence length="600" mass="65644">MCGIVGYIGERDAKEILLKGLEKLEYRGYDSAGIAVRNEEGVTVFKEKGRIADLREAVIDDVMGKTGIGHTRWATHGVPNQVNAHPHQSTTERFTLVHNGVIENYHLLQKEYLPGVTMKSDTDTEVIVQLIEKFVNDGLTTAEAFSKTLGLLHGSYAIALLDAEEAQTIYVAKNKSPLLVGLGEDFNVVASDAMAMLQVTDTYVELHDQEMVIVKKESVEIQKLDGTVVERDSYKAELDMSDIEKGTYPHYMLKEIDEQPAVMRKIIQAYQNDAGELAIDSNILEAINSSDRLYIIAAGTSYHAGLVGKEYFEKIAKKPVEVHISSEFGYNMPILSEKPLFIFISQSGETADSRQVLVKIKEMGHKALTVTNVQGSTLSREADFTLLLHAGPEIAVASTKAYVAQIAVLAVAATVAAKHAGHDVDFDLIKELGIVANAVQAMVDSKEEIEAIAKDFLETTRNAFFIGRNVDFFVSLEGALKLKEISYIQAEGFAGGELKHGTIALIEDGTPVFALVTQEPVALNIRGNVKEVVARGAKPCIISMEGMEEDGDTLVIPNVHSLLTPLVSVIPLQLISYYAALHRDCDVDKPRNLAKSVTVE</sequence>
<dbReference type="GO" id="GO:0005975">
    <property type="term" value="P:carbohydrate metabolic process"/>
    <property type="evidence" value="ECO:0007669"/>
    <property type="project" value="UniProtKB-UniRule"/>
</dbReference>
<evidence type="ECO:0000256" key="1">
    <source>
        <dbReference type="ARBA" id="ARBA00001031"/>
    </source>
</evidence>
<organism evidence="13 14">
    <name type="scientific">Tetzosporium hominis</name>
    <dbReference type="NCBI Taxonomy" id="2020506"/>
    <lineage>
        <taxon>Bacteria</taxon>
        <taxon>Bacillati</taxon>
        <taxon>Bacillota</taxon>
        <taxon>Bacilli</taxon>
        <taxon>Bacillales</taxon>
        <taxon>Caryophanaceae</taxon>
        <taxon>Tetzosporium</taxon>
    </lineage>
</organism>
<dbReference type="SUPFAM" id="SSF56235">
    <property type="entry name" value="N-terminal nucleophile aminohydrolases (Ntn hydrolases)"/>
    <property type="match status" value="1"/>
</dbReference>
<accession>A0A264W1C5</accession>
<evidence type="ECO:0000259" key="11">
    <source>
        <dbReference type="PROSITE" id="PS51278"/>
    </source>
</evidence>
<name>A0A264W1C5_9BACL</name>
<feature type="active site" description="For Fru-6P isomerization activity" evidence="10">
    <location>
        <position position="595"/>
    </location>
</feature>
<feature type="initiator methionine" description="Removed" evidence="10">
    <location>
        <position position="1"/>
    </location>
</feature>
<dbReference type="InterPro" id="IPR035466">
    <property type="entry name" value="GlmS/AgaS_SIS"/>
</dbReference>
<dbReference type="CDD" id="cd05009">
    <property type="entry name" value="SIS_GlmS_GlmD_2"/>
    <property type="match status" value="1"/>
</dbReference>
<dbReference type="FunFam" id="3.40.50.10490:FF:000001">
    <property type="entry name" value="Glutamine--fructose-6-phosphate aminotransferase [isomerizing]"/>
    <property type="match status" value="1"/>
</dbReference>
<feature type="domain" description="SIS" evidence="12">
    <location>
        <begin position="452"/>
        <end position="590"/>
    </location>
</feature>
<evidence type="ECO:0000256" key="2">
    <source>
        <dbReference type="ARBA" id="ARBA00004496"/>
    </source>
</evidence>
<protein>
    <recommendedName>
        <fullName evidence="4 10">Glutamine--fructose-6-phosphate aminotransferase [isomerizing]</fullName>
        <ecNumber evidence="3 10">2.6.1.16</ecNumber>
    </recommendedName>
    <alternativeName>
        <fullName evidence="10">D-fructose-6-phosphate amidotransferase</fullName>
    </alternativeName>
    <alternativeName>
        <fullName evidence="10">GFAT</fullName>
    </alternativeName>
    <alternativeName>
        <fullName evidence="10">Glucosamine-6-phosphate synthase</fullName>
    </alternativeName>
    <alternativeName>
        <fullName evidence="10">Hexosephosphate aminotransferase</fullName>
    </alternativeName>
    <alternativeName>
        <fullName evidence="10">L-glutamine--D-fructose-6-phosphate amidotransferase</fullName>
    </alternativeName>
</protein>